<reference evidence="1 2" key="1">
    <citation type="submission" date="2024-06" db="EMBL/GenBank/DDBJ databases">
        <authorList>
            <person name="Kim D.-U."/>
        </authorList>
    </citation>
    <scope>NUCLEOTIDE SEQUENCE [LARGE SCALE GENOMIC DNA]</scope>
    <source>
        <strain evidence="1 2">KACC15460</strain>
    </source>
</reference>
<gene>
    <name evidence="1" type="ORF">ABVQ20_00750</name>
</gene>
<protein>
    <submittedName>
        <fullName evidence="1">Uncharacterized protein</fullName>
    </submittedName>
</protein>
<dbReference type="Proteomes" id="UP001548832">
    <property type="component" value="Unassembled WGS sequence"/>
</dbReference>
<evidence type="ECO:0000313" key="2">
    <source>
        <dbReference type="Proteomes" id="UP001548832"/>
    </source>
</evidence>
<evidence type="ECO:0000313" key="1">
    <source>
        <dbReference type="EMBL" id="MET2825499.1"/>
    </source>
</evidence>
<keyword evidence="2" id="KW-1185">Reference proteome</keyword>
<comment type="caution">
    <text evidence="1">The sequence shown here is derived from an EMBL/GenBank/DDBJ whole genome shotgun (WGS) entry which is preliminary data.</text>
</comment>
<accession>A0ABV2D6G7</accession>
<organism evidence="1 2">
    <name type="scientific">Mesorhizobium shangrilense</name>
    <dbReference type="NCBI Taxonomy" id="460060"/>
    <lineage>
        <taxon>Bacteria</taxon>
        <taxon>Pseudomonadati</taxon>
        <taxon>Pseudomonadota</taxon>
        <taxon>Alphaproteobacteria</taxon>
        <taxon>Hyphomicrobiales</taxon>
        <taxon>Phyllobacteriaceae</taxon>
        <taxon>Mesorhizobium</taxon>
    </lineage>
</organism>
<proteinExistence type="predicted"/>
<name>A0ABV2D6G7_9HYPH</name>
<dbReference type="EMBL" id="JBEWSZ010000001">
    <property type="protein sequence ID" value="MET2825499.1"/>
    <property type="molecule type" value="Genomic_DNA"/>
</dbReference>
<sequence length="109" mass="12058">MSVVSGVVLCTSSAEDCSSPNGRPVLFERIQEWLAERAGPFQQLNSVEDSFGGSKHPQMFVAGGGFKHFPEDDFATYVMSLPWQNPENVVLVIEPEEGATRVFRHENSN</sequence>
<dbReference type="RefSeq" id="WP_354457593.1">
    <property type="nucleotide sequence ID" value="NZ_JBEWSZ010000001.1"/>
</dbReference>